<dbReference type="GO" id="GO:0005525">
    <property type="term" value="F:GTP binding"/>
    <property type="evidence" value="ECO:0007669"/>
    <property type="project" value="InterPro"/>
</dbReference>
<dbReference type="SUPFAM" id="SSF52540">
    <property type="entry name" value="P-loop containing nucleoside triphosphate hydrolases"/>
    <property type="match status" value="1"/>
</dbReference>
<dbReference type="InterPro" id="IPR027417">
    <property type="entry name" value="P-loop_NTPase"/>
</dbReference>
<dbReference type="PANTHER" id="PTHR40072">
    <property type="entry name" value="MOLYBDOPTERIN-GUANINE DINUCLEOTIDE BIOSYNTHESIS ADAPTER PROTEIN-RELATED"/>
    <property type="match status" value="1"/>
</dbReference>
<evidence type="ECO:0000313" key="2">
    <source>
        <dbReference type="EMBL" id="MCQ4814497.1"/>
    </source>
</evidence>
<dbReference type="Pfam" id="PF03205">
    <property type="entry name" value="MobB"/>
    <property type="match status" value="1"/>
</dbReference>
<dbReference type="GO" id="GO:0006777">
    <property type="term" value="P:Mo-molybdopterin cofactor biosynthetic process"/>
    <property type="evidence" value="ECO:0007669"/>
    <property type="project" value="InterPro"/>
</dbReference>
<feature type="domain" description="Molybdopterin-guanine dinucleotide biosynthesis protein B (MobB)" evidence="1">
    <location>
        <begin position="3"/>
        <end position="109"/>
    </location>
</feature>
<evidence type="ECO:0000259" key="1">
    <source>
        <dbReference type="Pfam" id="PF03205"/>
    </source>
</evidence>
<accession>A0AAW5K235</accession>
<dbReference type="AlphaFoldDB" id="A0AAW5K235"/>
<dbReference type="EMBL" id="JANFYT010000016">
    <property type="protein sequence ID" value="MCQ4814497.1"/>
    <property type="molecule type" value="Genomic_DNA"/>
</dbReference>
<keyword evidence="3" id="KW-1185">Reference proteome</keyword>
<proteinExistence type="predicted"/>
<reference evidence="2 3" key="1">
    <citation type="submission" date="2022-06" db="EMBL/GenBank/DDBJ databases">
        <title>Isolation of gut microbiota from human fecal samples.</title>
        <authorList>
            <person name="Pamer E.G."/>
            <person name="Barat B."/>
            <person name="Waligurski E."/>
            <person name="Medina S."/>
            <person name="Paddock L."/>
            <person name="Mostad J."/>
        </authorList>
    </citation>
    <scope>NUCLEOTIDE SEQUENCE [LARGE SCALE GENOMIC DNA]</scope>
    <source>
        <strain evidence="2 3">DFI.9.90</strain>
    </source>
</reference>
<gene>
    <name evidence="2" type="primary">mobB</name>
    <name evidence="2" type="ORF">NE630_08670</name>
</gene>
<dbReference type="Proteomes" id="UP001205919">
    <property type="component" value="Unassembled WGS sequence"/>
</dbReference>
<comment type="caution">
    <text evidence="2">The sequence shown here is derived from an EMBL/GenBank/DDBJ whole genome shotgun (WGS) entry which is preliminary data.</text>
</comment>
<protein>
    <submittedName>
        <fullName evidence="2">Molybdopterin-guanine dinucleotide biosynthesis protein B</fullName>
    </submittedName>
</protein>
<dbReference type="Gene3D" id="3.40.50.300">
    <property type="entry name" value="P-loop containing nucleotide triphosphate hydrolases"/>
    <property type="match status" value="1"/>
</dbReference>
<name>A0AAW5K235_9BACT</name>
<sequence length="175" mass="18738">MYIFAVSGLSKTGKTTVVEAMVRSYSTKGFSTATIKNSACKDLAVENPGTDTSRHRKAGAAATILRSPDITAIVQKKQLSLEELLIGIDYDIVILEGFGSLDIPKIVTAASFIDADTKYTPNTFAFSGKLAASAASYRSLPVINCFADAERLAELALGMAWRDPSMIAWRSGGLY</sequence>
<evidence type="ECO:0000313" key="3">
    <source>
        <dbReference type="Proteomes" id="UP001205919"/>
    </source>
</evidence>
<dbReference type="InterPro" id="IPR004435">
    <property type="entry name" value="MobB_dom"/>
</dbReference>
<dbReference type="RefSeq" id="WP_256181916.1">
    <property type="nucleotide sequence ID" value="NZ_DBEWVB010000041.1"/>
</dbReference>
<organism evidence="2 3">
    <name type="scientific">Cloacibacillus evryensis</name>
    <dbReference type="NCBI Taxonomy" id="508460"/>
    <lineage>
        <taxon>Bacteria</taxon>
        <taxon>Thermotogati</taxon>
        <taxon>Synergistota</taxon>
        <taxon>Synergistia</taxon>
        <taxon>Synergistales</taxon>
        <taxon>Synergistaceae</taxon>
        <taxon>Cloacibacillus</taxon>
    </lineage>
</organism>
<dbReference type="InterPro" id="IPR052539">
    <property type="entry name" value="MGD_biosynthesis_adapter"/>
</dbReference>
<dbReference type="PANTHER" id="PTHR40072:SF1">
    <property type="entry name" value="MOLYBDOPTERIN-GUANINE DINUCLEOTIDE BIOSYNTHESIS ADAPTER PROTEIN"/>
    <property type="match status" value="1"/>
</dbReference>
<dbReference type="NCBIfam" id="TIGR00176">
    <property type="entry name" value="mobB"/>
    <property type="match status" value="1"/>
</dbReference>